<dbReference type="EMBL" id="MN739487">
    <property type="protein sequence ID" value="QHT07828.1"/>
    <property type="molecule type" value="Genomic_DNA"/>
</dbReference>
<dbReference type="AlphaFoldDB" id="A0A6C0CTF9"/>
<reference evidence="1" key="1">
    <citation type="journal article" date="2020" name="Nature">
        <title>Giant virus diversity and host interactions through global metagenomics.</title>
        <authorList>
            <person name="Schulz F."/>
            <person name="Roux S."/>
            <person name="Paez-Espino D."/>
            <person name="Jungbluth S."/>
            <person name="Walsh D.A."/>
            <person name="Denef V.J."/>
            <person name="McMahon K.D."/>
            <person name="Konstantinidis K.T."/>
            <person name="Eloe-Fadrosh E.A."/>
            <person name="Kyrpides N.C."/>
            <person name="Woyke T."/>
        </authorList>
    </citation>
    <scope>NUCLEOTIDE SEQUENCE</scope>
    <source>
        <strain evidence="1">GVMAG-M-3300021964-36</strain>
    </source>
</reference>
<accession>A0A6C0CTF9</accession>
<protein>
    <submittedName>
        <fullName evidence="1">Uncharacterized protein</fullName>
    </submittedName>
</protein>
<proteinExistence type="predicted"/>
<organism evidence="1">
    <name type="scientific">viral metagenome</name>
    <dbReference type="NCBI Taxonomy" id="1070528"/>
    <lineage>
        <taxon>unclassified sequences</taxon>
        <taxon>metagenomes</taxon>
        <taxon>organismal metagenomes</taxon>
    </lineage>
</organism>
<sequence>MNLIQEVLTTPGIVTHIANHLSNDNKDTLRSLYFLFNDSRYRYELQPFVEKVKEEKIISIQKLYYSVGRVIEDLLPIKNYCCQYLMNHYVMGGLFDILQENGDLFFKQEKAIIDYYEAFPSNFEYALRKYRRNYRGISYKQKRKNINKALSITIVKTKDDLYSYPLG</sequence>
<evidence type="ECO:0000313" key="1">
    <source>
        <dbReference type="EMBL" id="QHT07828.1"/>
    </source>
</evidence>
<name>A0A6C0CTF9_9ZZZZ</name>